<dbReference type="InterPro" id="IPR000439">
    <property type="entry name" value="Ribosomal_eL15"/>
</dbReference>
<comment type="caution">
    <text evidence="6">The sequence shown here is derived from an EMBL/GenBank/DDBJ whole genome shotgun (WGS) entry which is preliminary data.</text>
</comment>
<dbReference type="EMBL" id="VGJJ01000028">
    <property type="protein sequence ID" value="MBM3282385.1"/>
    <property type="molecule type" value="Genomic_DNA"/>
</dbReference>
<keyword evidence="3" id="KW-0687">Ribonucleoprotein</keyword>
<dbReference type="Pfam" id="PF00827">
    <property type="entry name" value="Ribosomal_L15e"/>
    <property type="match status" value="1"/>
</dbReference>
<dbReference type="Proteomes" id="UP000774699">
    <property type="component" value="Unassembled WGS sequence"/>
</dbReference>
<evidence type="ECO:0000313" key="7">
    <source>
        <dbReference type="Proteomes" id="UP000774699"/>
    </source>
</evidence>
<gene>
    <name evidence="6" type="ORF">FJY86_03550</name>
</gene>
<dbReference type="InterPro" id="IPR024794">
    <property type="entry name" value="Rbsml_eL15_core_dom_sf"/>
</dbReference>
<evidence type="ECO:0000256" key="2">
    <source>
        <dbReference type="ARBA" id="ARBA00022980"/>
    </source>
</evidence>
<keyword evidence="2 6" id="KW-0689">Ribosomal protein</keyword>
<dbReference type="GO" id="GO:0002181">
    <property type="term" value="P:cytoplasmic translation"/>
    <property type="evidence" value="ECO:0007669"/>
    <property type="project" value="TreeGrafter"/>
</dbReference>
<protein>
    <recommendedName>
        <fullName evidence="4">50S ribosomal protein L15e</fullName>
    </recommendedName>
</protein>
<evidence type="ECO:0000256" key="1">
    <source>
        <dbReference type="ARBA" id="ARBA00006857"/>
    </source>
</evidence>
<organism evidence="6 7">
    <name type="scientific">Candidatus Iainarchaeum sp</name>
    <dbReference type="NCBI Taxonomy" id="3101447"/>
    <lineage>
        <taxon>Archaea</taxon>
        <taxon>Candidatus Iainarchaeota</taxon>
        <taxon>Candidatus Iainarchaeia</taxon>
        <taxon>Candidatus Iainarchaeales</taxon>
        <taxon>Candidatus Iainarchaeaceae</taxon>
        <taxon>Candidatus Iainarchaeum</taxon>
    </lineage>
</organism>
<dbReference type="GO" id="GO:0022625">
    <property type="term" value="C:cytosolic large ribosomal subunit"/>
    <property type="evidence" value="ECO:0007669"/>
    <property type="project" value="TreeGrafter"/>
</dbReference>
<evidence type="ECO:0000256" key="3">
    <source>
        <dbReference type="ARBA" id="ARBA00023274"/>
    </source>
</evidence>
<reference evidence="6" key="1">
    <citation type="submission" date="2019-03" db="EMBL/GenBank/DDBJ databases">
        <title>Lake Tanganyika Metagenome-Assembled Genomes (MAGs).</title>
        <authorList>
            <person name="Tran P."/>
        </authorList>
    </citation>
    <scope>NUCLEOTIDE SEQUENCE</scope>
    <source>
        <strain evidence="6">M_DeepCast_50m_m2_156</strain>
    </source>
</reference>
<dbReference type="SUPFAM" id="SSF54189">
    <property type="entry name" value="Ribosomal proteins S24e, L23 and L15e"/>
    <property type="match status" value="1"/>
</dbReference>
<dbReference type="NCBIfam" id="NF003269">
    <property type="entry name" value="PRK04243.1"/>
    <property type="match status" value="1"/>
</dbReference>
<dbReference type="Gene3D" id="3.40.1120.10">
    <property type="entry name" value="Ribosomal protein l15e"/>
    <property type="match status" value="1"/>
</dbReference>
<feature type="compositionally biased region" description="Basic and acidic residues" evidence="5">
    <location>
        <begin position="187"/>
        <end position="203"/>
    </location>
</feature>
<evidence type="ECO:0000313" key="6">
    <source>
        <dbReference type="EMBL" id="MBM3282385.1"/>
    </source>
</evidence>
<sequence length="203" mass="23238">MTLVKRLNETIQKEWARERTEHTDYGTLFRSRMMDYRAEGEAVVKVEKPFNVGRARALGYKAKPGITVARVRIRRGGGLFIRPRRARKPKRMQVASMTRRKSVQVMAETRAQKHFPNMEVLNSYKVGQDGKNQYFEVILVDPRNSSVLADKDMKWIAEPQHQGRVYRGKTSAGQKSRGLLNPVGSRGSEKVRPGARANDRKGR</sequence>
<proteinExistence type="inferred from homology"/>
<name>A0A8T4CB74_9ARCH</name>
<dbReference type="AlphaFoldDB" id="A0A8T4CB74"/>
<dbReference type="PANTHER" id="PTHR11847">
    <property type="entry name" value="RIBOSOMAL PROTEIN L15"/>
    <property type="match status" value="1"/>
</dbReference>
<accession>A0A8T4CB74</accession>
<evidence type="ECO:0000256" key="5">
    <source>
        <dbReference type="SAM" id="MobiDB-lite"/>
    </source>
</evidence>
<feature type="region of interest" description="Disordered" evidence="5">
    <location>
        <begin position="164"/>
        <end position="203"/>
    </location>
</feature>
<dbReference type="PANTHER" id="PTHR11847:SF4">
    <property type="entry name" value="LARGE RIBOSOMAL SUBUNIT PROTEIN EL15"/>
    <property type="match status" value="1"/>
</dbReference>
<comment type="similarity">
    <text evidence="1">Belongs to the eukaryotic ribosomal protein eL15 family.</text>
</comment>
<dbReference type="InterPro" id="IPR012678">
    <property type="entry name" value="Ribosomal_uL23/eL15/eS24_sf"/>
</dbReference>
<dbReference type="SMART" id="SM01384">
    <property type="entry name" value="Ribosomal_L15e"/>
    <property type="match status" value="1"/>
</dbReference>
<dbReference type="GO" id="GO:0003723">
    <property type="term" value="F:RNA binding"/>
    <property type="evidence" value="ECO:0007669"/>
    <property type="project" value="TreeGrafter"/>
</dbReference>
<evidence type="ECO:0000256" key="4">
    <source>
        <dbReference type="ARBA" id="ARBA00035535"/>
    </source>
</evidence>
<dbReference type="GO" id="GO:0003735">
    <property type="term" value="F:structural constituent of ribosome"/>
    <property type="evidence" value="ECO:0007669"/>
    <property type="project" value="InterPro"/>
</dbReference>